<evidence type="ECO:0000256" key="7">
    <source>
        <dbReference type="ARBA" id="ARBA00023136"/>
    </source>
</evidence>
<feature type="transmembrane region" description="Helical" evidence="8">
    <location>
        <begin position="6"/>
        <end position="22"/>
    </location>
</feature>
<dbReference type="Gene3D" id="1.20.1530.20">
    <property type="match status" value="1"/>
</dbReference>
<keyword evidence="6 8" id="KW-1133">Transmembrane helix</keyword>
<evidence type="ECO:0000256" key="3">
    <source>
        <dbReference type="ARBA" id="ARBA00022448"/>
    </source>
</evidence>
<name>A0A9Q7A6Q5_9BACT</name>
<keyword evidence="7 8" id="KW-0472">Membrane</keyword>
<evidence type="ECO:0000313" key="9">
    <source>
        <dbReference type="EMBL" id="QTX31950.1"/>
    </source>
</evidence>
<sequence length="308" mass="33043">MAGLSAVVPLLLTVLLGWVLRRRGYLKEETAPQLMWLLYWVSLPALLFRKTIAVGGEVLLNGNLFVAIHLSFFLMPPLAWLLARLAGQERRRVAVSVLVSIRSNNVYMGLPVVALALGAEGVAALSLYLAVGLFSYNLLSIAWAQIALSGGLSRRHLVETARSVALNPLFLACLAGVSASLLGFGTLPRWLDAFLEILGDLATALALLALGASIRIVSPLATLRSAWRDVTLRLFVHPAVMALLFRFFPVEPYVAGAVILATAMPSAVNNFVLAKGMDMDSAYAGEVVAATTVLSVVTVPLWLAWLGL</sequence>
<dbReference type="PANTHER" id="PTHR36838:SF3">
    <property type="entry name" value="TRANSPORTER AUXIN EFFLUX CARRIER EC FAMILY"/>
    <property type="match status" value="1"/>
</dbReference>
<organism evidence="9 10">
    <name type="scientific">Aminithiophilus ramosus</name>
    <dbReference type="NCBI Taxonomy" id="3029084"/>
    <lineage>
        <taxon>Bacteria</taxon>
        <taxon>Thermotogati</taxon>
        <taxon>Synergistota</taxon>
        <taxon>Synergistia</taxon>
        <taxon>Synergistales</taxon>
        <taxon>Aminithiophilaceae</taxon>
        <taxon>Aminithiophilus</taxon>
    </lineage>
</organism>
<comment type="subcellular location">
    <subcellularLocation>
        <location evidence="1">Cell membrane</location>
        <topology evidence="1">Multi-pass membrane protein</topology>
    </subcellularLocation>
</comment>
<feature type="transmembrane region" description="Helical" evidence="8">
    <location>
        <begin position="64"/>
        <end position="85"/>
    </location>
</feature>
<comment type="similarity">
    <text evidence="2">Belongs to the auxin efflux carrier (TC 2.A.69) family.</text>
</comment>
<feature type="transmembrane region" description="Helical" evidence="8">
    <location>
        <begin position="34"/>
        <end position="52"/>
    </location>
</feature>
<keyword evidence="4" id="KW-1003">Cell membrane</keyword>
<evidence type="ECO:0000256" key="1">
    <source>
        <dbReference type="ARBA" id="ARBA00004651"/>
    </source>
</evidence>
<protein>
    <submittedName>
        <fullName evidence="9">AEC family transporter</fullName>
    </submittedName>
</protein>
<feature type="transmembrane region" description="Helical" evidence="8">
    <location>
        <begin position="164"/>
        <end position="185"/>
    </location>
</feature>
<feature type="transmembrane region" description="Helical" evidence="8">
    <location>
        <begin position="106"/>
        <end position="128"/>
    </location>
</feature>
<dbReference type="PANTHER" id="PTHR36838">
    <property type="entry name" value="AUXIN EFFLUX CARRIER FAMILY PROTEIN"/>
    <property type="match status" value="1"/>
</dbReference>
<dbReference type="Pfam" id="PF03547">
    <property type="entry name" value="Mem_trans"/>
    <property type="match status" value="2"/>
</dbReference>
<keyword evidence="10" id="KW-1185">Reference proteome</keyword>
<evidence type="ECO:0000256" key="4">
    <source>
        <dbReference type="ARBA" id="ARBA00022475"/>
    </source>
</evidence>
<feature type="transmembrane region" description="Helical" evidence="8">
    <location>
        <begin position="254"/>
        <end position="272"/>
    </location>
</feature>
<keyword evidence="3" id="KW-0813">Transport</keyword>
<reference evidence="10" key="1">
    <citation type="submission" date="2021-04" db="EMBL/GenBank/DDBJ databases">
        <title>A novel Synergistetes isolate from a pyrite-forming mixed culture.</title>
        <authorList>
            <person name="Bunk B."/>
            <person name="Sproer C."/>
            <person name="Spring S."/>
            <person name="Pester M."/>
        </authorList>
    </citation>
    <scope>NUCLEOTIDE SEQUENCE [LARGE SCALE GENOMIC DNA]</scope>
    <source>
        <strain evidence="10">J.5.4.2-T.3.5.2</strain>
    </source>
</reference>
<evidence type="ECO:0000256" key="8">
    <source>
        <dbReference type="SAM" id="Phobius"/>
    </source>
</evidence>
<dbReference type="AlphaFoldDB" id="A0A9Q7A6Q5"/>
<dbReference type="GO" id="GO:0005886">
    <property type="term" value="C:plasma membrane"/>
    <property type="evidence" value="ECO:0007669"/>
    <property type="project" value="UniProtKB-SubCell"/>
</dbReference>
<evidence type="ECO:0000256" key="5">
    <source>
        <dbReference type="ARBA" id="ARBA00022692"/>
    </source>
</evidence>
<dbReference type="InterPro" id="IPR004776">
    <property type="entry name" value="Mem_transp_PIN-like"/>
</dbReference>
<dbReference type="EMBL" id="CP072943">
    <property type="protein sequence ID" value="QTX31950.1"/>
    <property type="molecule type" value="Genomic_DNA"/>
</dbReference>
<proteinExistence type="inferred from homology"/>
<dbReference type="Proteomes" id="UP000671879">
    <property type="component" value="Chromosome"/>
</dbReference>
<feature type="transmembrane region" description="Helical" evidence="8">
    <location>
        <begin position="230"/>
        <end position="248"/>
    </location>
</feature>
<evidence type="ECO:0000256" key="6">
    <source>
        <dbReference type="ARBA" id="ARBA00022989"/>
    </source>
</evidence>
<dbReference type="InterPro" id="IPR038770">
    <property type="entry name" value="Na+/solute_symporter_sf"/>
</dbReference>
<feature type="transmembrane region" description="Helical" evidence="8">
    <location>
        <begin position="284"/>
        <end position="305"/>
    </location>
</feature>
<dbReference type="GO" id="GO:0055085">
    <property type="term" value="P:transmembrane transport"/>
    <property type="evidence" value="ECO:0007669"/>
    <property type="project" value="InterPro"/>
</dbReference>
<dbReference type="KEGG" id="aram:KAR29_11610"/>
<keyword evidence="5 8" id="KW-0812">Transmembrane</keyword>
<dbReference type="RefSeq" id="WP_274373151.1">
    <property type="nucleotide sequence ID" value="NZ_CP072943.1"/>
</dbReference>
<evidence type="ECO:0000256" key="2">
    <source>
        <dbReference type="ARBA" id="ARBA00010145"/>
    </source>
</evidence>
<feature type="transmembrane region" description="Helical" evidence="8">
    <location>
        <begin position="197"/>
        <end position="218"/>
    </location>
</feature>
<evidence type="ECO:0000313" key="10">
    <source>
        <dbReference type="Proteomes" id="UP000671879"/>
    </source>
</evidence>
<feature type="transmembrane region" description="Helical" evidence="8">
    <location>
        <begin position="134"/>
        <end position="152"/>
    </location>
</feature>
<gene>
    <name evidence="9" type="ORF">KAR29_11610</name>
</gene>
<accession>A0A9Q7A6Q5</accession>